<sequence length="106" mass="12027">MTRDALGVHPLNSGKPKRLNPLKRAIKIRSLTGNELLVRLTYERLPNYCYLCGCLGLIDKYCEVRFGEGFTTNDPDTQYGPWLRAPTPGRDELIVIRCGSNPDQQF</sequence>
<reference evidence="2" key="1">
    <citation type="submission" date="2020-06" db="EMBL/GenBank/DDBJ databases">
        <authorList>
            <person name="Li T."/>
            <person name="Hu X."/>
            <person name="Zhang T."/>
            <person name="Song X."/>
            <person name="Zhang H."/>
            <person name="Dai N."/>
            <person name="Sheng W."/>
            <person name="Hou X."/>
            <person name="Wei L."/>
        </authorList>
    </citation>
    <scope>NUCLEOTIDE SEQUENCE</scope>
    <source>
        <strain evidence="2">K16</strain>
        <tissue evidence="2">Leaf</tissue>
    </source>
</reference>
<proteinExistence type="predicted"/>
<gene>
    <name evidence="2" type="ORF">Sango_2509700</name>
</gene>
<feature type="domain" description="Zinc knuckle CX2CX4HX4C" evidence="1">
    <location>
        <begin position="20"/>
        <end position="63"/>
    </location>
</feature>
<evidence type="ECO:0000313" key="2">
    <source>
        <dbReference type="EMBL" id="KAK4386391.1"/>
    </source>
</evidence>
<dbReference type="InterPro" id="IPR025836">
    <property type="entry name" value="Zn_knuckle_CX2CX4HX4C"/>
</dbReference>
<evidence type="ECO:0000259" key="1">
    <source>
        <dbReference type="Pfam" id="PF14392"/>
    </source>
</evidence>
<accession>A0AAE2BIB7</accession>
<organism evidence="2 3">
    <name type="scientific">Sesamum angolense</name>
    <dbReference type="NCBI Taxonomy" id="2727404"/>
    <lineage>
        <taxon>Eukaryota</taxon>
        <taxon>Viridiplantae</taxon>
        <taxon>Streptophyta</taxon>
        <taxon>Embryophyta</taxon>
        <taxon>Tracheophyta</taxon>
        <taxon>Spermatophyta</taxon>
        <taxon>Magnoliopsida</taxon>
        <taxon>eudicotyledons</taxon>
        <taxon>Gunneridae</taxon>
        <taxon>Pentapetalae</taxon>
        <taxon>asterids</taxon>
        <taxon>lamiids</taxon>
        <taxon>Lamiales</taxon>
        <taxon>Pedaliaceae</taxon>
        <taxon>Sesamum</taxon>
    </lineage>
</organism>
<evidence type="ECO:0000313" key="3">
    <source>
        <dbReference type="Proteomes" id="UP001289374"/>
    </source>
</evidence>
<dbReference type="EMBL" id="JACGWL010000015">
    <property type="protein sequence ID" value="KAK4386391.1"/>
    <property type="molecule type" value="Genomic_DNA"/>
</dbReference>
<dbReference type="Pfam" id="PF14392">
    <property type="entry name" value="zf-CCHC_4"/>
    <property type="match status" value="1"/>
</dbReference>
<comment type="caution">
    <text evidence="2">The sequence shown here is derived from an EMBL/GenBank/DDBJ whole genome shotgun (WGS) entry which is preliminary data.</text>
</comment>
<reference evidence="2" key="2">
    <citation type="journal article" date="2024" name="Plant">
        <title>Genomic evolution and insights into agronomic trait innovations of Sesamum species.</title>
        <authorList>
            <person name="Miao H."/>
            <person name="Wang L."/>
            <person name="Qu L."/>
            <person name="Liu H."/>
            <person name="Sun Y."/>
            <person name="Le M."/>
            <person name="Wang Q."/>
            <person name="Wei S."/>
            <person name="Zheng Y."/>
            <person name="Lin W."/>
            <person name="Duan Y."/>
            <person name="Cao H."/>
            <person name="Xiong S."/>
            <person name="Wang X."/>
            <person name="Wei L."/>
            <person name="Li C."/>
            <person name="Ma Q."/>
            <person name="Ju M."/>
            <person name="Zhao R."/>
            <person name="Li G."/>
            <person name="Mu C."/>
            <person name="Tian Q."/>
            <person name="Mei H."/>
            <person name="Zhang T."/>
            <person name="Gao T."/>
            <person name="Zhang H."/>
        </authorList>
    </citation>
    <scope>NUCLEOTIDE SEQUENCE</scope>
    <source>
        <strain evidence="2">K16</strain>
    </source>
</reference>
<protein>
    <recommendedName>
        <fullName evidence="1">Zinc knuckle CX2CX4HX4C domain-containing protein</fullName>
    </recommendedName>
</protein>
<dbReference type="AlphaFoldDB" id="A0AAE2BIB7"/>
<dbReference type="Proteomes" id="UP001289374">
    <property type="component" value="Unassembled WGS sequence"/>
</dbReference>
<keyword evidence="3" id="KW-1185">Reference proteome</keyword>
<name>A0AAE2BIB7_9LAMI</name>